<dbReference type="Gene3D" id="1.10.286.20">
    <property type="match status" value="1"/>
</dbReference>
<protein>
    <recommendedName>
        <fullName evidence="2 6">Elongation factor Ts</fullName>
        <shortName evidence="6">EF-Ts</shortName>
    </recommendedName>
</protein>
<organism evidence="10 11">
    <name type="scientific">Ketobacter alkanivorans</name>
    <dbReference type="NCBI Taxonomy" id="1917421"/>
    <lineage>
        <taxon>Bacteria</taxon>
        <taxon>Pseudomonadati</taxon>
        <taxon>Pseudomonadota</taxon>
        <taxon>Gammaproteobacteria</taxon>
        <taxon>Pseudomonadales</taxon>
        <taxon>Ketobacteraceae</taxon>
        <taxon>Ketobacter</taxon>
    </lineage>
</organism>
<dbReference type="InterPro" id="IPR036402">
    <property type="entry name" value="EF-Ts_dimer_sf"/>
</dbReference>
<dbReference type="FunFam" id="1.10.8.10:FF:000001">
    <property type="entry name" value="Elongation factor Ts"/>
    <property type="match status" value="1"/>
</dbReference>
<evidence type="ECO:0000256" key="6">
    <source>
        <dbReference type="HAMAP-Rule" id="MF_00050"/>
    </source>
</evidence>
<name>A0A2K9LH94_9GAMM</name>
<sequence length="294" mass="31338">MAVTAALVKELRERTGLGMMECKKALVETNGDIETAIDNLRKSGQAKAAKKAGRTAAEGIVIAKVSDDGKTGILLEINSETDFVARDDNFLNFANGVADRVLSTKETDIAKLLEVAMVEGGSDSIEETRSALVQKIGENIQVRRSYVVESEGLVSAYVHSGKIGVLVSMNGGNDDLGKDVAMHVAASNPLVVNPDQVDQATLDKEKEIFSAQAAESGKPADIIEKMVLGRISKFLKEVSLVDQPFVKDPDTTVGKLVKAAGAELTSFTRIEVGEGIEKEEVDFAAEVMAQARGQ</sequence>
<dbReference type="HAMAP" id="MF_00050">
    <property type="entry name" value="EF_Ts"/>
    <property type="match status" value="1"/>
</dbReference>
<keyword evidence="11" id="KW-1185">Reference proteome</keyword>
<dbReference type="Gene3D" id="1.10.8.10">
    <property type="entry name" value="DNA helicase RuvA subunit, C-terminal domain"/>
    <property type="match status" value="1"/>
</dbReference>
<evidence type="ECO:0000256" key="3">
    <source>
        <dbReference type="ARBA" id="ARBA00022490"/>
    </source>
</evidence>
<gene>
    <name evidence="6" type="primary">tsf</name>
    <name evidence="10" type="ORF">Kalk_04585</name>
</gene>
<dbReference type="AlphaFoldDB" id="A0A2K9LH94"/>
<dbReference type="InterPro" id="IPR014039">
    <property type="entry name" value="Transl_elong_EFTs/EF1B_dimer"/>
</dbReference>
<evidence type="ECO:0000256" key="1">
    <source>
        <dbReference type="ARBA" id="ARBA00005532"/>
    </source>
</evidence>
<feature type="region of interest" description="Involved in Mg(2+) ion dislocation from EF-Tu" evidence="6">
    <location>
        <begin position="81"/>
        <end position="84"/>
    </location>
</feature>
<dbReference type="Proteomes" id="UP000235116">
    <property type="component" value="Chromosome"/>
</dbReference>
<dbReference type="InterPro" id="IPR009060">
    <property type="entry name" value="UBA-like_sf"/>
</dbReference>
<dbReference type="OrthoDB" id="9808348at2"/>
<dbReference type="EMBL" id="CP022684">
    <property type="protein sequence ID" value="AUM11738.1"/>
    <property type="molecule type" value="Genomic_DNA"/>
</dbReference>
<dbReference type="NCBIfam" id="TIGR00116">
    <property type="entry name" value="tsf"/>
    <property type="match status" value="1"/>
</dbReference>
<comment type="subcellular location">
    <subcellularLocation>
        <location evidence="6 8">Cytoplasm</location>
    </subcellularLocation>
</comment>
<dbReference type="PROSITE" id="PS01127">
    <property type="entry name" value="EF_TS_2"/>
    <property type="match status" value="1"/>
</dbReference>
<evidence type="ECO:0000256" key="4">
    <source>
        <dbReference type="ARBA" id="ARBA00022768"/>
    </source>
</evidence>
<dbReference type="RefSeq" id="WP_101893077.1">
    <property type="nucleotide sequence ID" value="NZ_CP022684.1"/>
</dbReference>
<evidence type="ECO:0000256" key="8">
    <source>
        <dbReference type="RuleBase" id="RU000643"/>
    </source>
</evidence>
<keyword evidence="3 6" id="KW-0963">Cytoplasm</keyword>
<proteinExistence type="inferred from homology"/>
<dbReference type="SUPFAM" id="SSF46934">
    <property type="entry name" value="UBA-like"/>
    <property type="match status" value="1"/>
</dbReference>
<dbReference type="Pfam" id="PF00889">
    <property type="entry name" value="EF_TS"/>
    <property type="match status" value="1"/>
</dbReference>
<evidence type="ECO:0000313" key="10">
    <source>
        <dbReference type="EMBL" id="AUM11738.1"/>
    </source>
</evidence>
<feature type="domain" description="Translation elongation factor EFTs/EF1B dimerisation" evidence="9">
    <location>
        <begin position="72"/>
        <end position="274"/>
    </location>
</feature>
<evidence type="ECO:0000259" key="9">
    <source>
        <dbReference type="Pfam" id="PF00889"/>
    </source>
</evidence>
<keyword evidence="5 6" id="KW-0648">Protein biosynthesis</keyword>
<dbReference type="SUPFAM" id="SSF54713">
    <property type="entry name" value="Elongation factor Ts (EF-Ts), dimerisation domain"/>
    <property type="match status" value="2"/>
</dbReference>
<evidence type="ECO:0000256" key="7">
    <source>
        <dbReference type="RuleBase" id="RU000642"/>
    </source>
</evidence>
<dbReference type="CDD" id="cd14275">
    <property type="entry name" value="UBA_EF-Ts"/>
    <property type="match status" value="1"/>
</dbReference>
<dbReference type="KEGG" id="kak:Kalk_04585"/>
<dbReference type="PANTHER" id="PTHR11741:SF0">
    <property type="entry name" value="ELONGATION FACTOR TS, MITOCHONDRIAL"/>
    <property type="match status" value="1"/>
</dbReference>
<evidence type="ECO:0000256" key="2">
    <source>
        <dbReference type="ARBA" id="ARBA00016956"/>
    </source>
</evidence>
<reference evidence="11" key="1">
    <citation type="submission" date="2017-08" db="EMBL/GenBank/DDBJ databases">
        <title>Direct submision.</title>
        <authorList>
            <person name="Kim S.-J."/>
            <person name="Rhee S.-K."/>
        </authorList>
    </citation>
    <scope>NUCLEOTIDE SEQUENCE [LARGE SCALE GENOMIC DNA]</scope>
    <source>
        <strain evidence="11">GI5</strain>
    </source>
</reference>
<accession>A0A2K9LH94</accession>
<dbReference type="InterPro" id="IPR018101">
    <property type="entry name" value="Transl_elong_Ts_CS"/>
</dbReference>
<dbReference type="InterPro" id="IPR001816">
    <property type="entry name" value="Transl_elong_EFTs/EF1B"/>
</dbReference>
<dbReference type="GO" id="GO:0005737">
    <property type="term" value="C:cytoplasm"/>
    <property type="evidence" value="ECO:0007669"/>
    <property type="project" value="UniProtKB-SubCell"/>
</dbReference>
<dbReference type="Gene3D" id="3.30.479.20">
    <property type="entry name" value="Elongation factor Ts, dimerisation domain"/>
    <property type="match status" value="2"/>
</dbReference>
<keyword evidence="4 6" id="KW-0251">Elongation factor</keyword>
<evidence type="ECO:0000256" key="5">
    <source>
        <dbReference type="ARBA" id="ARBA00022917"/>
    </source>
</evidence>
<dbReference type="PROSITE" id="PS01126">
    <property type="entry name" value="EF_TS_1"/>
    <property type="match status" value="1"/>
</dbReference>
<comment type="function">
    <text evidence="6 7">Associates with the EF-Tu.GDP complex and induces the exchange of GDP to GTP. It remains bound to the aminoacyl-tRNA.EF-Tu.GTP complex up to the GTP hydrolysis stage on the ribosome.</text>
</comment>
<dbReference type="GO" id="GO:0003746">
    <property type="term" value="F:translation elongation factor activity"/>
    <property type="evidence" value="ECO:0007669"/>
    <property type="project" value="UniProtKB-UniRule"/>
</dbReference>
<comment type="similarity">
    <text evidence="1 6 7">Belongs to the EF-Ts family.</text>
</comment>
<evidence type="ECO:0000313" key="11">
    <source>
        <dbReference type="Proteomes" id="UP000235116"/>
    </source>
</evidence>
<dbReference type="FunFam" id="1.10.286.20:FF:000001">
    <property type="entry name" value="Elongation factor Ts"/>
    <property type="match status" value="1"/>
</dbReference>
<dbReference type="PANTHER" id="PTHR11741">
    <property type="entry name" value="ELONGATION FACTOR TS"/>
    <property type="match status" value="1"/>
</dbReference>